<dbReference type="InterPro" id="IPR029753">
    <property type="entry name" value="D-isomer_DH_CS"/>
</dbReference>
<gene>
    <name evidence="5" type="ORF">MCHLO_12855</name>
</gene>
<dbReference type="InterPro" id="IPR006139">
    <property type="entry name" value="D-isomer_2_OHA_DH_cat_dom"/>
</dbReference>
<dbReference type="InterPro" id="IPR006140">
    <property type="entry name" value="D-isomer_DH_NAD-bd"/>
</dbReference>
<feature type="domain" description="D-isomer specific 2-hydroxyacid dehydrogenase catalytic" evidence="3">
    <location>
        <begin position="75"/>
        <end position="337"/>
    </location>
</feature>
<keyword evidence="1 2" id="KW-0560">Oxidoreductase</keyword>
<dbReference type="PROSITE" id="PS00670">
    <property type="entry name" value="D_2_HYDROXYACID_DH_2"/>
    <property type="match status" value="1"/>
</dbReference>
<evidence type="ECO:0000256" key="1">
    <source>
        <dbReference type="ARBA" id="ARBA00023002"/>
    </source>
</evidence>
<feature type="domain" description="D-isomer specific 2-hydroxyacid dehydrogenase NAD-binding" evidence="4">
    <location>
        <begin position="131"/>
        <end position="298"/>
    </location>
</feature>
<dbReference type="InterPro" id="IPR050223">
    <property type="entry name" value="D-isomer_2-hydroxyacid_DH"/>
</dbReference>
<evidence type="ECO:0000313" key="6">
    <source>
        <dbReference type="Proteomes" id="UP000815677"/>
    </source>
</evidence>
<evidence type="ECO:0000313" key="5">
    <source>
        <dbReference type="EMBL" id="GAT56170.1"/>
    </source>
</evidence>
<evidence type="ECO:0000259" key="3">
    <source>
        <dbReference type="Pfam" id="PF00389"/>
    </source>
</evidence>
<accession>A0ABQ0LYQ7</accession>
<dbReference type="SUPFAM" id="SSF51735">
    <property type="entry name" value="NAD(P)-binding Rossmann-fold domains"/>
    <property type="match status" value="1"/>
</dbReference>
<name>A0ABQ0LYQ7_MYCCL</name>
<evidence type="ECO:0000259" key="4">
    <source>
        <dbReference type="Pfam" id="PF02826"/>
    </source>
</evidence>
<dbReference type="EMBL" id="DF849259">
    <property type="protein sequence ID" value="GAT56170.1"/>
    <property type="molecule type" value="Genomic_DNA"/>
</dbReference>
<dbReference type="Gene3D" id="3.40.50.720">
    <property type="entry name" value="NAD(P)-binding Rossmann-like Domain"/>
    <property type="match status" value="2"/>
</dbReference>
<evidence type="ECO:0000256" key="2">
    <source>
        <dbReference type="RuleBase" id="RU003719"/>
    </source>
</evidence>
<dbReference type="InterPro" id="IPR036291">
    <property type="entry name" value="NAD(P)-bd_dom_sf"/>
</dbReference>
<comment type="similarity">
    <text evidence="2">Belongs to the D-isomer specific 2-hydroxyacid dehydrogenase family.</text>
</comment>
<dbReference type="PANTHER" id="PTHR10996:SF269">
    <property type="entry name" value="HYPOTHETICAL D-ISOMER SPECIFIC 2-HYDROXYACID DEHYDROGENASE (EUROFUNG)"/>
    <property type="match status" value="1"/>
</dbReference>
<sequence length="370" mass="40352">MSGDRPILSLGTATFAVEEYRAFCEEFTIDTIPLSQVFNHDDVKAAVSQAVANRAEHGKPPYTAFIRFFGTGMYSPYDQDMLESLTEAGCRYFGGAGAGYDDVRTEWMTSQGAYYCNTPTAITVSTANGALMLLLNITRTSYQGEDYSRTGKWRGTLGDPQNSVPMGYDLEDRTLGIIGLGDIGKALAVRAQACGMKIIYYSRRRVPEDQENGAKYVSFDELLATSDAISVNCPLTPETRHLLGPAEFAKMKTGVYLVNTARGAIINEEALVEALKSGKVAAAGLDVFENEPEIHPGLSDPSLAYRLSLQPHTTGRTVAAFTKGEMQIMKSTQIENVEITVLMHVTIKTLSLTTTVDTTFVMNHAHGSFK</sequence>
<organism evidence="5 6">
    <name type="scientific">Mycena chlorophos</name>
    <name type="common">Agaric fungus</name>
    <name type="synonym">Agaricus chlorophos</name>
    <dbReference type="NCBI Taxonomy" id="658473"/>
    <lineage>
        <taxon>Eukaryota</taxon>
        <taxon>Fungi</taxon>
        <taxon>Dikarya</taxon>
        <taxon>Basidiomycota</taxon>
        <taxon>Agaricomycotina</taxon>
        <taxon>Agaricomycetes</taxon>
        <taxon>Agaricomycetidae</taxon>
        <taxon>Agaricales</taxon>
        <taxon>Marasmiineae</taxon>
        <taxon>Mycenaceae</taxon>
        <taxon>Mycena</taxon>
    </lineage>
</organism>
<protein>
    <recommendedName>
        <fullName evidence="7">2-hydroxyacid dehydrogenase</fullName>
    </recommendedName>
</protein>
<proteinExistence type="inferred from homology"/>
<dbReference type="CDD" id="cd12168">
    <property type="entry name" value="Mand_dh_like"/>
    <property type="match status" value="1"/>
</dbReference>
<reference evidence="5" key="1">
    <citation type="submission" date="2014-09" db="EMBL/GenBank/DDBJ databases">
        <title>Genome sequence of the luminous mushroom Mycena chlorophos for searching fungal bioluminescence genes.</title>
        <authorList>
            <person name="Tanaka Y."/>
            <person name="Kasuga D."/>
            <person name="Oba Y."/>
            <person name="Hase S."/>
            <person name="Sato K."/>
            <person name="Oba Y."/>
            <person name="Sakakibara Y."/>
        </authorList>
    </citation>
    <scope>NUCLEOTIDE SEQUENCE</scope>
</reference>
<evidence type="ECO:0008006" key="7">
    <source>
        <dbReference type="Google" id="ProtNLM"/>
    </source>
</evidence>
<dbReference type="PROSITE" id="PS00671">
    <property type="entry name" value="D_2_HYDROXYACID_DH_3"/>
    <property type="match status" value="1"/>
</dbReference>
<dbReference type="Proteomes" id="UP000815677">
    <property type="component" value="Unassembled WGS sequence"/>
</dbReference>
<keyword evidence="6" id="KW-1185">Reference proteome</keyword>
<dbReference type="Pfam" id="PF02826">
    <property type="entry name" value="2-Hacid_dh_C"/>
    <property type="match status" value="1"/>
</dbReference>
<dbReference type="PANTHER" id="PTHR10996">
    <property type="entry name" value="2-HYDROXYACID DEHYDROGENASE-RELATED"/>
    <property type="match status" value="1"/>
</dbReference>
<dbReference type="SUPFAM" id="SSF52283">
    <property type="entry name" value="Formate/glycerate dehydrogenase catalytic domain-like"/>
    <property type="match status" value="1"/>
</dbReference>
<dbReference type="Pfam" id="PF00389">
    <property type="entry name" value="2-Hacid_dh"/>
    <property type="match status" value="1"/>
</dbReference>